<protein>
    <submittedName>
        <fullName evidence="4">Uncharacterized protein</fullName>
    </submittedName>
</protein>
<name>A0AAE0FC80_9CHLO</name>
<dbReference type="Proteomes" id="UP001190700">
    <property type="component" value="Unassembled WGS sequence"/>
</dbReference>
<dbReference type="Pfam" id="PF12796">
    <property type="entry name" value="Ank_2"/>
    <property type="match status" value="1"/>
</dbReference>
<dbReference type="AlphaFoldDB" id="A0AAE0FC80"/>
<keyword evidence="1" id="KW-0677">Repeat</keyword>
<proteinExistence type="predicted"/>
<reference evidence="4 5" key="1">
    <citation type="journal article" date="2015" name="Genome Biol. Evol.">
        <title>Comparative Genomics of a Bacterivorous Green Alga Reveals Evolutionary Causalities and Consequences of Phago-Mixotrophic Mode of Nutrition.</title>
        <authorList>
            <person name="Burns J.A."/>
            <person name="Paasch A."/>
            <person name="Narechania A."/>
            <person name="Kim E."/>
        </authorList>
    </citation>
    <scope>NUCLEOTIDE SEQUENCE [LARGE SCALE GENOMIC DNA]</scope>
    <source>
        <strain evidence="4 5">PLY_AMNH</strain>
    </source>
</reference>
<dbReference type="PROSITE" id="PS50297">
    <property type="entry name" value="ANK_REP_REGION"/>
    <property type="match status" value="1"/>
</dbReference>
<keyword evidence="5" id="KW-1185">Reference proteome</keyword>
<dbReference type="InterPro" id="IPR002110">
    <property type="entry name" value="Ankyrin_rpt"/>
</dbReference>
<dbReference type="InterPro" id="IPR036770">
    <property type="entry name" value="Ankyrin_rpt-contain_sf"/>
</dbReference>
<dbReference type="Gene3D" id="1.25.40.20">
    <property type="entry name" value="Ankyrin repeat-containing domain"/>
    <property type="match status" value="1"/>
</dbReference>
<organism evidence="4 5">
    <name type="scientific">Cymbomonas tetramitiformis</name>
    <dbReference type="NCBI Taxonomy" id="36881"/>
    <lineage>
        <taxon>Eukaryota</taxon>
        <taxon>Viridiplantae</taxon>
        <taxon>Chlorophyta</taxon>
        <taxon>Pyramimonadophyceae</taxon>
        <taxon>Pyramimonadales</taxon>
        <taxon>Pyramimonadaceae</taxon>
        <taxon>Cymbomonas</taxon>
    </lineage>
</organism>
<dbReference type="PANTHER" id="PTHR24173:SF74">
    <property type="entry name" value="ANKYRIN REPEAT DOMAIN-CONTAINING PROTEIN 16"/>
    <property type="match status" value="1"/>
</dbReference>
<gene>
    <name evidence="4" type="ORF">CYMTET_33846</name>
</gene>
<keyword evidence="2 3" id="KW-0040">ANK repeat</keyword>
<evidence type="ECO:0000313" key="5">
    <source>
        <dbReference type="Proteomes" id="UP001190700"/>
    </source>
</evidence>
<dbReference type="SMART" id="SM00248">
    <property type="entry name" value="ANK"/>
    <property type="match status" value="3"/>
</dbReference>
<dbReference type="SUPFAM" id="SSF48403">
    <property type="entry name" value="Ankyrin repeat"/>
    <property type="match status" value="1"/>
</dbReference>
<dbReference type="PANTHER" id="PTHR24173">
    <property type="entry name" value="ANKYRIN REPEAT CONTAINING"/>
    <property type="match status" value="1"/>
</dbReference>
<dbReference type="EMBL" id="LGRX02021089">
    <property type="protein sequence ID" value="KAK3257052.1"/>
    <property type="molecule type" value="Genomic_DNA"/>
</dbReference>
<dbReference type="PROSITE" id="PS50088">
    <property type="entry name" value="ANK_REPEAT"/>
    <property type="match status" value="1"/>
</dbReference>
<feature type="non-terminal residue" evidence="4">
    <location>
        <position position="1"/>
    </location>
</feature>
<evidence type="ECO:0000256" key="3">
    <source>
        <dbReference type="PROSITE-ProRule" id="PRU00023"/>
    </source>
</evidence>
<evidence type="ECO:0000313" key="4">
    <source>
        <dbReference type="EMBL" id="KAK3257052.1"/>
    </source>
</evidence>
<accession>A0AAE0FC80</accession>
<comment type="caution">
    <text evidence="4">The sequence shown here is derived from an EMBL/GenBank/DDBJ whole genome shotgun (WGS) entry which is preliminary data.</text>
</comment>
<sequence length="172" mass="18502">GLMALDVASESNTEQGALIYDLFMEAGVATDVDDIGYDAKAMQQEKEEEQAEASVIAAEAERHDPEQDELLHRAVQTNNVEEVRRLVAGGAIDVNNLQPGTGNTALHFAAAKGLVAVVAALLEHPRIAPDTENKHSTTALSLSSTNGHLEVMALLLAHPHCDPNYEAHYEVR</sequence>
<evidence type="ECO:0000256" key="2">
    <source>
        <dbReference type="ARBA" id="ARBA00023043"/>
    </source>
</evidence>
<feature type="repeat" description="ANK" evidence="3">
    <location>
        <begin position="101"/>
        <end position="124"/>
    </location>
</feature>
<evidence type="ECO:0000256" key="1">
    <source>
        <dbReference type="ARBA" id="ARBA00022737"/>
    </source>
</evidence>